<dbReference type="InterPro" id="IPR052018">
    <property type="entry name" value="PHP_domain"/>
</dbReference>
<dbReference type="Gene3D" id="1.10.150.650">
    <property type="match status" value="1"/>
</dbReference>
<dbReference type="InterPro" id="IPR016195">
    <property type="entry name" value="Pol/histidinol_Pase-like"/>
</dbReference>
<accession>X0TMU0</accession>
<dbReference type="Gene3D" id="3.20.20.140">
    <property type="entry name" value="Metal-dependent hydrolases"/>
    <property type="match status" value="1"/>
</dbReference>
<dbReference type="PANTHER" id="PTHR42924">
    <property type="entry name" value="EXONUCLEASE"/>
    <property type="match status" value="1"/>
</dbReference>
<proteinExistence type="predicted"/>
<evidence type="ECO:0000313" key="1">
    <source>
        <dbReference type="EMBL" id="GAF89442.1"/>
    </source>
</evidence>
<dbReference type="EMBL" id="BARS01017982">
    <property type="protein sequence ID" value="GAF89442.1"/>
    <property type="molecule type" value="Genomic_DNA"/>
</dbReference>
<evidence type="ECO:0008006" key="2">
    <source>
        <dbReference type="Google" id="ProtNLM"/>
    </source>
</evidence>
<dbReference type="PANTHER" id="PTHR42924:SF3">
    <property type="entry name" value="POLYMERASE_HISTIDINOL PHOSPHATASE N-TERMINAL DOMAIN-CONTAINING PROTEIN"/>
    <property type="match status" value="1"/>
</dbReference>
<name>X0TMU0_9ZZZZ</name>
<dbReference type="GO" id="GO:0004534">
    <property type="term" value="F:5'-3' RNA exonuclease activity"/>
    <property type="evidence" value="ECO:0007669"/>
    <property type="project" value="TreeGrafter"/>
</dbReference>
<sequence length="170" mass="19364">MSITDHDSIDCQERAIALAGEYSIAYITGVELNVTFQYPGGKPVSLDFLGYQYDISNQELKDKLQLMRERREVRAREILEKLNVEFDKENIERFTEEDIKKIQDSVDGAFGRPHIANYLIEKGIVEDKQEAFDKYLVKCDVPKYPLSLAEASMLIRNAGGILVHAHPSDP</sequence>
<gene>
    <name evidence="1" type="ORF">S01H1_29343</name>
</gene>
<reference evidence="1" key="1">
    <citation type="journal article" date="2014" name="Front. Microbiol.">
        <title>High frequency of phylogenetically diverse reductive dehalogenase-homologous genes in deep subseafloor sedimentary metagenomes.</title>
        <authorList>
            <person name="Kawai M."/>
            <person name="Futagami T."/>
            <person name="Toyoda A."/>
            <person name="Takaki Y."/>
            <person name="Nishi S."/>
            <person name="Hori S."/>
            <person name="Arai W."/>
            <person name="Tsubouchi T."/>
            <person name="Morono Y."/>
            <person name="Uchiyama I."/>
            <person name="Ito T."/>
            <person name="Fujiyama A."/>
            <person name="Inagaki F."/>
            <person name="Takami H."/>
        </authorList>
    </citation>
    <scope>NUCLEOTIDE SEQUENCE</scope>
    <source>
        <strain evidence="1">Expedition CK06-06</strain>
    </source>
</reference>
<dbReference type="GO" id="GO:0035312">
    <property type="term" value="F:5'-3' DNA exonuclease activity"/>
    <property type="evidence" value="ECO:0007669"/>
    <property type="project" value="TreeGrafter"/>
</dbReference>
<dbReference type="SUPFAM" id="SSF89550">
    <property type="entry name" value="PHP domain-like"/>
    <property type="match status" value="1"/>
</dbReference>
<feature type="non-terminal residue" evidence="1">
    <location>
        <position position="170"/>
    </location>
</feature>
<protein>
    <recommendedName>
        <fullName evidence="2">PHP domain-containing protein</fullName>
    </recommendedName>
</protein>
<dbReference type="AlphaFoldDB" id="X0TMU0"/>
<organism evidence="1">
    <name type="scientific">marine sediment metagenome</name>
    <dbReference type="NCBI Taxonomy" id="412755"/>
    <lineage>
        <taxon>unclassified sequences</taxon>
        <taxon>metagenomes</taxon>
        <taxon>ecological metagenomes</taxon>
    </lineage>
</organism>
<comment type="caution">
    <text evidence="1">The sequence shown here is derived from an EMBL/GenBank/DDBJ whole genome shotgun (WGS) entry which is preliminary data.</text>
</comment>